<dbReference type="AlphaFoldDB" id="A0A9W4H9C2"/>
<evidence type="ECO:0000259" key="7">
    <source>
        <dbReference type="SMART" id="SM00693"/>
    </source>
</evidence>
<dbReference type="PANTHER" id="PTHR31679:SF2">
    <property type="entry name" value="PEROXISOMAL MEMBRANE PROTEIN PEX30-RELATED"/>
    <property type="match status" value="1"/>
</dbReference>
<dbReference type="Proteomes" id="UP001153618">
    <property type="component" value="Unassembled WGS sequence"/>
</dbReference>
<evidence type="ECO:0000256" key="4">
    <source>
        <dbReference type="ARBA" id="ARBA00023136"/>
    </source>
</evidence>
<accession>A0A9W4H9C2</accession>
<dbReference type="GO" id="GO:0012505">
    <property type="term" value="C:endomembrane system"/>
    <property type="evidence" value="ECO:0007669"/>
    <property type="project" value="UniProtKB-SubCell"/>
</dbReference>
<evidence type="ECO:0000313" key="8">
    <source>
        <dbReference type="EMBL" id="CAG7938393.1"/>
    </source>
</evidence>
<feature type="compositionally biased region" description="Basic and acidic residues" evidence="5">
    <location>
        <begin position="553"/>
        <end position="570"/>
    </location>
</feature>
<gene>
    <name evidence="8" type="ORF">POLS_LOCUS95</name>
</gene>
<evidence type="ECO:0000256" key="3">
    <source>
        <dbReference type="ARBA" id="ARBA00022989"/>
    </source>
</evidence>
<feature type="transmembrane region" description="Helical" evidence="6">
    <location>
        <begin position="117"/>
        <end position="135"/>
    </location>
</feature>
<organism evidence="8 9">
    <name type="scientific">Penicillium olsonii</name>
    <dbReference type="NCBI Taxonomy" id="99116"/>
    <lineage>
        <taxon>Eukaryota</taxon>
        <taxon>Fungi</taxon>
        <taxon>Dikarya</taxon>
        <taxon>Ascomycota</taxon>
        <taxon>Pezizomycotina</taxon>
        <taxon>Eurotiomycetes</taxon>
        <taxon>Eurotiomycetidae</taxon>
        <taxon>Eurotiales</taxon>
        <taxon>Aspergillaceae</taxon>
        <taxon>Penicillium</taxon>
    </lineage>
</organism>
<name>A0A9W4H9C2_PENOL</name>
<dbReference type="PANTHER" id="PTHR31679">
    <property type="entry name" value="PEROXISOMAL MEMBRANE PROTEIN PEX30-RELATED"/>
    <property type="match status" value="1"/>
</dbReference>
<feature type="region of interest" description="Disordered" evidence="5">
    <location>
        <begin position="459"/>
        <end position="595"/>
    </location>
</feature>
<comment type="caution">
    <text evidence="8">The sequence shown here is derived from an EMBL/GenBank/DDBJ whole genome shotgun (WGS) entry which is preliminary data.</text>
</comment>
<keyword evidence="3 6" id="KW-1133">Transmembrane helix</keyword>
<evidence type="ECO:0000256" key="2">
    <source>
        <dbReference type="ARBA" id="ARBA00022692"/>
    </source>
</evidence>
<sequence>MAALDNLPWIDSMAPSSSAQDQGQSDSQPPTVAAFSPSTITGSALTSRQRSSVIVHRKSPLLVATPPAITRALAYSHPFLLPLNKLAGLLTWTSGDPWQSFLLVATFWTVVLYSDAIILWAGPILVVVALILGMYGRRYSPLSSTTSTGEKHKTKVAPDSSLRHQKSLDEIVETVRLFTTRCNILLEPLLDLTDFLSTQRTATSATTKPALTALFIRILLVTPVWIGLTLPPFYIITTRRVVMAVGTIVLTYHSRPARVSRVILWRSRAVRRLCAVATGLSVVDNPSNVQKAQSQAKGQGQGLNISTRRRGNNSGVRFTFVVYENQRRWLGIGWTYSLFPSERASWTDEHMNAVAPKDTFELPDVRTGDAKWQWVEGSEWRVEGADNFNGKSDSKGSTGEGWIYYDNKWNDGRRGQDGWDRYTRRRKWFRDAELAELSPNSNQDASEDTISGITQALEKEQGAQKGKAQNEEDLRRMSISSSTSLLSRRRRWFSGPDPKTDKETSPSSPTNTGRATGSKTPDGSQQSRPISIQNSKKHSHAREGSVATSDSASLREKEMANSHDHLDRWSARAAGGTERAEREWGLSDEINMGLS</sequence>
<keyword evidence="2 6" id="KW-0812">Transmembrane</keyword>
<dbReference type="OrthoDB" id="5586090at2759"/>
<dbReference type="GO" id="GO:0005778">
    <property type="term" value="C:peroxisomal membrane"/>
    <property type="evidence" value="ECO:0007669"/>
    <property type="project" value="UniProtKB-ARBA"/>
</dbReference>
<keyword evidence="4 6" id="KW-0472">Membrane</keyword>
<dbReference type="GO" id="GO:0007031">
    <property type="term" value="P:peroxisome organization"/>
    <property type="evidence" value="ECO:0007669"/>
    <property type="project" value="TreeGrafter"/>
</dbReference>
<dbReference type="SMART" id="SM00693">
    <property type="entry name" value="DysFN"/>
    <property type="match status" value="1"/>
</dbReference>
<dbReference type="EMBL" id="CAJVOS010000006">
    <property type="protein sequence ID" value="CAG7938393.1"/>
    <property type="molecule type" value="Genomic_DNA"/>
</dbReference>
<evidence type="ECO:0000256" key="6">
    <source>
        <dbReference type="SAM" id="Phobius"/>
    </source>
</evidence>
<feature type="compositionally biased region" description="Polar residues" evidence="5">
    <location>
        <begin position="505"/>
        <end position="534"/>
    </location>
</feature>
<feature type="transmembrane region" description="Helical" evidence="6">
    <location>
        <begin position="210"/>
        <end position="228"/>
    </location>
</feature>
<protein>
    <recommendedName>
        <fullName evidence="7">Peroxin/Ferlin domain-containing protein</fullName>
    </recommendedName>
</protein>
<evidence type="ECO:0000256" key="5">
    <source>
        <dbReference type="SAM" id="MobiDB-lite"/>
    </source>
</evidence>
<proteinExistence type="predicted"/>
<evidence type="ECO:0000313" key="9">
    <source>
        <dbReference type="Proteomes" id="UP001153618"/>
    </source>
</evidence>
<dbReference type="InterPro" id="IPR010482">
    <property type="entry name" value="TECPR1-like_DysF"/>
</dbReference>
<dbReference type="InterPro" id="IPR052646">
    <property type="entry name" value="Peroxisomal_PEX28-32"/>
</dbReference>
<feature type="compositionally biased region" description="Low complexity" evidence="5">
    <location>
        <begin position="477"/>
        <end position="486"/>
    </location>
</feature>
<feature type="domain" description="Peroxin/Ferlin" evidence="7">
    <location>
        <begin position="315"/>
        <end position="383"/>
    </location>
</feature>
<dbReference type="Pfam" id="PF06398">
    <property type="entry name" value="Pex24p"/>
    <property type="match status" value="1"/>
</dbReference>
<evidence type="ECO:0000256" key="1">
    <source>
        <dbReference type="ARBA" id="ARBA00004127"/>
    </source>
</evidence>
<comment type="subcellular location">
    <subcellularLocation>
        <location evidence="1">Endomembrane system</location>
        <topology evidence="1">Multi-pass membrane protein</topology>
    </subcellularLocation>
</comment>
<keyword evidence="9" id="KW-1185">Reference proteome</keyword>
<reference evidence="8" key="1">
    <citation type="submission" date="2021-07" db="EMBL/GenBank/DDBJ databases">
        <authorList>
            <person name="Branca A.L. A."/>
        </authorList>
    </citation>
    <scope>NUCLEOTIDE SEQUENCE</scope>
</reference>
<dbReference type="InterPro" id="IPR006614">
    <property type="entry name" value="Peroxin/Ferlin"/>
</dbReference>
<feature type="compositionally biased region" description="Basic and acidic residues" evidence="5">
    <location>
        <begin position="459"/>
        <end position="476"/>
    </location>
</feature>